<evidence type="ECO:0000313" key="5">
    <source>
        <dbReference type="EMBL" id="SVC83380.1"/>
    </source>
</evidence>
<evidence type="ECO:0000256" key="1">
    <source>
        <dbReference type="ARBA" id="ARBA00010835"/>
    </source>
</evidence>
<protein>
    <recommendedName>
        <fullName evidence="4">Prokaryotic-type class I peptide chain release factors domain-containing protein</fullName>
    </recommendedName>
</protein>
<reference evidence="5" key="1">
    <citation type="submission" date="2018-05" db="EMBL/GenBank/DDBJ databases">
        <authorList>
            <person name="Lanie J.A."/>
            <person name="Ng W.-L."/>
            <person name="Kazmierczak K.M."/>
            <person name="Andrzejewski T.M."/>
            <person name="Davidsen T.M."/>
            <person name="Wayne K.J."/>
            <person name="Tettelin H."/>
            <person name="Glass J.I."/>
            <person name="Rusch D."/>
            <person name="Podicherti R."/>
            <person name="Tsui H.-C.T."/>
            <person name="Winkler M.E."/>
        </authorList>
    </citation>
    <scope>NUCLEOTIDE SEQUENCE</scope>
</reference>
<dbReference type="EMBL" id="UINC01113636">
    <property type="protein sequence ID" value="SVC83380.1"/>
    <property type="molecule type" value="Genomic_DNA"/>
</dbReference>
<feature type="compositionally biased region" description="Basic residues" evidence="3">
    <location>
        <begin position="98"/>
        <end position="118"/>
    </location>
</feature>
<dbReference type="GO" id="GO:0003747">
    <property type="term" value="F:translation release factor activity"/>
    <property type="evidence" value="ECO:0007669"/>
    <property type="project" value="InterPro"/>
</dbReference>
<feature type="region of interest" description="Disordered" evidence="3">
    <location>
        <begin position="81"/>
        <end position="118"/>
    </location>
</feature>
<dbReference type="SUPFAM" id="SSF75620">
    <property type="entry name" value="Release factor"/>
    <property type="match status" value="1"/>
</dbReference>
<gene>
    <name evidence="5" type="ORF">METZ01_LOCUS336234</name>
</gene>
<organism evidence="5">
    <name type="scientific">marine metagenome</name>
    <dbReference type="NCBI Taxonomy" id="408172"/>
    <lineage>
        <taxon>unclassified sequences</taxon>
        <taxon>metagenomes</taxon>
        <taxon>ecological metagenomes</taxon>
    </lineage>
</organism>
<dbReference type="AlphaFoldDB" id="A0A382QEK5"/>
<name>A0A382QEK5_9ZZZZ</name>
<sequence>MSFIHIPDSDDTLLSECKVETFRSSGKGGQHANKTESAVRLTHIKSGIQVMCQDERSQYLNKIKCIKELRLRIEKNNYIPPKRIRTKPTRGSIERRLLTKKYKSEKKKNRKKPNFNNY</sequence>
<keyword evidence="2" id="KW-0488">Methylation</keyword>
<evidence type="ECO:0000256" key="3">
    <source>
        <dbReference type="SAM" id="MobiDB-lite"/>
    </source>
</evidence>
<dbReference type="PANTHER" id="PTHR43804">
    <property type="entry name" value="LD18447P"/>
    <property type="match status" value="1"/>
</dbReference>
<dbReference type="Gene3D" id="3.30.160.20">
    <property type="match status" value="1"/>
</dbReference>
<evidence type="ECO:0000256" key="2">
    <source>
        <dbReference type="ARBA" id="ARBA00022481"/>
    </source>
</evidence>
<evidence type="ECO:0000259" key="4">
    <source>
        <dbReference type="Pfam" id="PF00472"/>
    </source>
</evidence>
<dbReference type="InterPro" id="IPR000352">
    <property type="entry name" value="Pep_chain_release_fac_I"/>
</dbReference>
<dbReference type="Pfam" id="PF00472">
    <property type="entry name" value="RF-1"/>
    <property type="match status" value="1"/>
</dbReference>
<dbReference type="InterPro" id="IPR045853">
    <property type="entry name" value="Pep_chain_release_fac_I_sf"/>
</dbReference>
<feature type="domain" description="Prokaryotic-type class I peptide chain release factors" evidence="4">
    <location>
        <begin position="15"/>
        <end position="109"/>
    </location>
</feature>
<dbReference type="PANTHER" id="PTHR43804:SF7">
    <property type="entry name" value="LD18447P"/>
    <property type="match status" value="1"/>
</dbReference>
<accession>A0A382QEK5</accession>
<proteinExistence type="inferred from homology"/>
<comment type="similarity">
    <text evidence="1">Belongs to the prokaryotic/mitochondrial release factor family.</text>
</comment>
<dbReference type="InterPro" id="IPR050057">
    <property type="entry name" value="Prokaryotic/Mito_RF"/>
</dbReference>